<keyword evidence="1" id="KW-0472">Membrane</keyword>
<feature type="transmembrane region" description="Helical" evidence="1">
    <location>
        <begin position="204"/>
        <end position="223"/>
    </location>
</feature>
<keyword evidence="1" id="KW-0812">Transmembrane</keyword>
<organism evidence="2 3">
    <name type="scientific">Microbacterium istanbulense</name>
    <dbReference type="NCBI Taxonomy" id="3122049"/>
    <lineage>
        <taxon>Bacteria</taxon>
        <taxon>Bacillati</taxon>
        <taxon>Actinomycetota</taxon>
        <taxon>Actinomycetes</taxon>
        <taxon>Micrococcales</taxon>
        <taxon>Microbacteriaceae</taxon>
        <taxon>Microbacterium</taxon>
    </lineage>
</organism>
<evidence type="ECO:0000313" key="2">
    <source>
        <dbReference type="EMBL" id="MEJ1090924.1"/>
    </source>
</evidence>
<evidence type="ECO:0008006" key="4">
    <source>
        <dbReference type="Google" id="ProtNLM"/>
    </source>
</evidence>
<comment type="caution">
    <text evidence="2">The sequence shown here is derived from an EMBL/GenBank/DDBJ whole genome shotgun (WGS) entry which is preliminary data.</text>
</comment>
<feature type="transmembrane region" description="Helical" evidence="1">
    <location>
        <begin position="98"/>
        <end position="121"/>
    </location>
</feature>
<dbReference type="EMBL" id="JBBDGN010000002">
    <property type="protein sequence ID" value="MEJ1090924.1"/>
    <property type="molecule type" value="Genomic_DNA"/>
</dbReference>
<feature type="transmembrane region" description="Helical" evidence="1">
    <location>
        <begin position="268"/>
        <end position="288"/>
    </location>
</feature>
<feature type="transmembrane region" description="Helical" evidence="1">
    <location>
        <begin position="133"/>
        <end position="154"/>
    </location>
</feature>
<feature type="transmembrane region" description="Helical" evidence="1">
    <location>
        <begin position="300"/>
        <end position="319"/>
    </location>
</feature>
<proteinExistence type="predicted"/>
<feature type="transmembrane region" description="Helical" evidence="1">
    <location>
        <begin position="244"/>
        <end position="262"/>
    </location>
</feature>
<dbReference type="RefSeq" id="WP_337317934.1">
    <property type="nucleotide sequence ID" value="NZ_JBBDGN010000002.1"/>
</dbReference>
<keyword evidence="3" id="KW-1185">Reference proteome</keyword>
<keyword evidence="1" id="KW-1133">Transmembrane helix</keyword>
<feature type="transmembrane region" description="Helical" evidence="1">
    <location>
        <begin position="166"/>
        <end position="184"/>
    </location>
</feature>
<dbReference type="Proteomes" id="UP001366085">
    <property type="component" value="Unassembled WGS sequence"/>
</dbReference>
<reference evidence="2 3" key="1">
    <citation type="submission" date="2024-02" db="EMBL/GenBank/DDBJ databases">
        <authorList>
            <person name="Saticioglu I.B."/>
        </authorList>
    </citation>
    <scope>NUCLEOTIDE SEQUENCE [LARGE SCALE GENOMIC DNA]</scope>
    <source>
        <strain evidence="2 3">Mu-43</strain>
    </source>
</reference>
<protein>
    <recommendedName>
        <fullName evidence="4">DUF998 domain-containing protein</fullName>
    </recommendedName>
</protein>
<accession>A0ABU8LHX3</accession>
<feature type="transmembrane region" description="Helical" evidence="1">
    <location>
        <begin position="54"/>
        <end position="77"/>
    </location>
</feature>
<sequence length="368" mass="39003">MLIALAELARPARSREALETVALMLGALAFVVGFPVSLLLFWGHQLAITGPWSIGWYAAIGGAIVAGVAFILGRVAVRPRDAAEGDPRDGFLASSERLRWYDLIAIALAYAAIALLGWLGIAQLLELSFIDAPVFALPGAALVGVAFALTGYVAFLGGASLTPMSLSLTLAIFLVMGAFTAMLNAGDPHWWRDNLSALGMSSNVSAPAFNITLLISGIMVTTIGRYATDGLPVDQPHLRRNRRLVRTALVLIGILLACVALFPVDRFFLVHNSVATGMAVVYAALIFALPKLLPTLPKTFYALGYIYVAVVALLAVFFVTGYYNLTAVELIAGILIFSWIIVFLRVASAAGTQPAAEVPAEDASLSTP</sequence>
<feature type="transmembrane region" description="Helical" evidence="1">
    <location>
        <begin position="21"/>
        <end position="42"/>
    </location>
</feature>
<gene>
    <name evidence="2" type="ORF">WDU93_04385</name>
</gene>
<evidence type="ECO:0000256" key="1">
    <source>
        <dbReference type="SAM" id="Phobius"/>
    </source>
</evidence>
<evidence type="ECO:0000313" key="3">
    <source>
        <dbReference type="Proteomes" id="UP001366085"/>
    </source>
</evidence>
<name>A0ABU8LHX3_9MICO</name>
<feature type="transmembrane region" description="Helical" evidence="1">
    <location>
        <begin position="325"/>
        <end position="344"/>
    </location>
</feature>